<dbReference type="Gene3D" id="1.10.10.10">
    <property type="entry name" value="Winged helix-like DNA-binding domain superfamily/Winged helix DNA-binding domain"/>
    <property type="match status" value="1"/>
</dbReference>
<dbReference type="AlphaFoldDB" id="A0A7W6G6H4"/>
<accession>A0A7W6G6H4</accession>
<dbReference type="PANTHER" id="PTHR33164">
    <property type="entry name" value="TRANSCRIPTIONAL REGULATOR, MARR FAMILY"/>
    <property type="match status" value="1"/>
</dbReference>
<evidence type="ECO:0000313" key="3">
    <source>
        <dbReference type="Proteomes" id="UP000548867"/>
    </source>
</evidence>
<protein>
    <submittedName>
        <fullName evidence="2">DNA-binding MarR family transcriptional regulator</fullName>
    </submittedName>
</protein>
<dbReference type="SUPFAM" id="SSF46785">
    <property type="entry name" value="Winged helix' DNA-binding domain"/>
    <property type="match status" value="1"/>
</dbReference>
<dbReference type="Pfam" id="PF01047">
    <property type="entry name" value="MarR"/>
    <property type="match status" value="1"/>
</dbReference>
<dbReference type="PANTHER" id="PTHR33164:SF43">
    <property type="entry name" value="HTH-TYPE TRANSCRIPTIONAL REPRESSOR YETL"/>
    <property type="match status" value="1"/>
</dbReference>
<dbReference type="EMBL" id="JACIDX010000003">
    <property type="protein sequence ID" value="MBB3953967.1"/>
    <property type="molecule type" value="Genomic_DNA"/>
</dbReference>
<dbReference type="GO" id="GO:0003677">
    <property type="term" value="F:DNA binding"/>
    <property type="evidence" value="ECO:0007669"/>
    <property type="project" value="UniProtKB-KW"/>
</dbReference>
<dbReference type="PROSITE" id="PS50995">
    <property type="entry name" value="HTH_MARR_2"/>
    <property type="match status" value="1"/>
</dbReference>
<dbReference type="InterPro" id="IPR039422">
    <property type="entry name" value="MarR/SlyA-like"/>
</dbReference>
<name>A0A7W6G6H4_9SPHN</name>
<evidence type="ECO:0000313" key="2">
    <source>
        <dbReference type="EMBL" id="MBB3953967.1"/>
    </source>
</evidence>
<dbReference type="PRINTS" id="PR00598">
    <property type="entry name" value="HTHMARR"/>
</dbReference>
<dbReference type="SMART" id="SM00347">
    <property type="entry name" value="HTH_MARR"/>
    <property type="match status" value="1"/>
</dbReference>
<sequence>MRHSSSSSRLSGLVGFHLRRVSAQSQIELEDVLADLDLRTIHYAVMAAIEVSPGGRQREIAGEARIRPGNLVPLLDQLEKRGLVRRAVDEADRRSVRFSLTDAGQAMLDDIHQRVLRHEQRFFAALDEVEQAGLIAVLRRIETP</sequence>
<dbReference type="InterPro" id="IPR036390">
    <property type="entry name" value="WH_DNA-bd_sf"/>
</dbReference>
<organism evidence="2 3">
    <name type="scientific">Novosphingobium sediminicola</name>
    <dbReference type="NCBI Taxonomy" id="563162"/>
    <lineage>
        <taxon>Bacteria</taxon>
        <taxon>Pseudomonadati</taxon>
        <taxon>Pseudomonadota</taxon>
        <taxon>Alphaproteobacteria</taxon>
        <taxon>Sphingomonadales</taxon>
        <taxon>Sphingomonadaceae</taxon>
        <taxon>Novosphingobium</taxon>
    </lineage>
</organism>
<dbReference type="InterPro" id="IPR036388">
    <property type="entry name" value="WH-like_DNA-bd_sf"/>
</dbReference>
<feature type="domain" description="HTH marR-type" evidence="1">
    <location>
        <begin position="1"/>
        <end position="143"/>
    </location>
</feature>
<gene>
    <name evidence="2" type="ORF">GGR38_000894</name>
</gene>
<dbReference type="InterPro" id="IPR000835">
    <property type="entry name" value="HTH_MarR-typ"/>
</dbReference>
<comment type="caution">
    <text evidence="2">The sequence shown here is derived from an EMBL/GenBank/DDBJ whole genome shotgun (WGS) entry which is preliminary data.</text>
</comment>
<dbReference type="GO" id="GO:0006950">
    <property type="term" value="P:response to stress"/>
    <property type="evidence" value="ECO:0007669"/>
    <property type="project" value="TreeGrafter"/>
</dbReference>
<dbReference type="GO" id="GO:0003700">
    <property type="term" value="F:DNA-binding transcription factor activity"/>
    <property type="evidence" value="ECO:0007669"/>
    <property type="project" value="InterPro"/>
</dbReference>
<dbReference type="RefSeq" id="WP_221227005.1">
    <property type="nucleotide sequence ID" value="NZ_JACIDX010000003.1"/>
</dbReference>
<dbReference type="Proteomes" id="UP000548867">
    <property type="component" value="Unassembled WGS sequence"/>
</dbReference>
<reference evidence="2 3" key="1">
    <citation type="submission" date="2020-08" db="EMBL/GenBank/DDBJ databases">
        <title>Genomic Encyclopedia of Type Strains, Phase IV (KMG-IV): sequencing the most valuable type-strain genomes for metagenomic binning, comparative biology and taxonomic classification.</title>
        <authorList>
            <person name="Goeker M."/>
        </authorList>
    </citation>
    <scope>NUCLEOTIDE SEQUENCE [LARGE SCALE GENOMIC DNA]</scope>
    <source>
        <strain evidence="2 3">DSM 27057</strain>
    </source>
</reference>
<proteinExistence type="predicted"/>
<keyword evidence="3" id="KW-1185">Reference proteome</keyword>
<evidence type="ECO:0000259" key="1">
    <source>
        <dbReference type="PROSITE" id="PS50995"/>
    </source>
</evidence>
<keyword evidence="2" id="KW-0238">DNA-binding</keyword>